<dbReference type="NCBIfam" id="TIGR00012">
    <property type="entry name" value="L29"/>
    <property type="match status" value="1"/>
</dbReference>
<reference evidence="6" key="1">
    <citation type="submission" date="2023-07" db="EMBL/GenBank/DDBJ databases">
        <title>Chromosome-level genome assembly of Artemia franciscana.</title>
        <authorList>
            <person name="Jo E."/>
        </authorList>
    </citation>
    <scope>NUCLEOTIDE SEQUENCE</scope>
    <source>
        <tissue evidence="6">Whole body</tissue>
    </source>
</reference>
<dbReference type="EMBL" id="JAVRJZ010000021">
    <property type="protein sequence ID" value="KAK2704852.1"/>
    <property type="molecule type" value="Genomic_DNA"/>
</dbReference>
<proteinExistence type="inferred from homology"/>
<sequence>MAKIKCKDLRLKKKEDLVKQLHELKTELASLRVAVVTGGAASKISKIRVVRKAIQRVFIVMHQKQKENLRKLYAGKKYKPLDLRPKVTRKMRRALSKSELAKRTHKQQRKALAFPMRRFAVKA</sequence>
<comment type="caution">
    <text evidence="6">The sequence shown here is derived from an EMBL/GenBank/DDBJ whole genome shotgun (WGS) entry which is preliminary data.</text>
</comment>
<dbReference type="Pfam" id="PF00831">
    <property type="entry name" value="Ribosomal_L29"/>
    <property type="match status" value="1"/>
</dbReference>
<evidence type="ECO:0000256" key="5">
    <source>
        <dbReference type="ARBA" id="ARBA00035334"/>
    </source>
</evidence>
<organism evidence="6 7">
    <name type="scientific">Artemia franciscana</name>
    <name type="common">Brine shrimp</name>
    <name type="synonym">Artemia sanfranciscana</name>
    <dbReference type="NCBI Taxonomy" id="6661"/>
    <lineage>
        <taxon>Eukaryota</taxon>
        <taxon>Metazoa</taxon>
        <taxon>Ecdysozoa</taxon>
        <taxon>Arthropoda</taxon>
        <taxon>Crustacea</taxon>
        <taxon>Branchiopoda</taxon>
        <taxon>Anostraca</taxon>
        <taxon>Artemiidae</taxon>
        <taxon>Artemia</taxon>
    </lineage>
</organism>
<keyword evidence="2" id="KW-0689">Ribosomal protein</keyword>
<keyword evidence="3" id="KW-0687">Ribonucleoprotein</keyword>
<dbReference type="Gene3D" id="6.10.250.3450">
    <property type="match status" value="1"/>
</dbReference>
<dbReference type="InterPro" id="IPR045059">
    <property type="entry name" value="Ribosomal_uL29_euk"/>
</dbReference>
<dbReference type="FunFam" id="6.10.250.3450:FF:000001">
    <property type="entry name" value="60S ribosomal protein L35"/>
    <property type="match status" value="1"/>
</dbReference>
<dbReference type="GO" id="GO:0003735">
    <property type="term" value="F:structural constituent of ribosome"/>
    <property type="evidence" value="ECO:0007669"/>
    <property type="project" value="InterPro"/>
</dbReference>
<dbReference type="GO" id="GO:0006412">
    <property type="term" value="P:translation"/>
    <property type="evidence" value="ECO:0007669"/>
    <property type="project" value="InterPro"/>
</dbReference>
<dbReference type="PANTHER" id="PTHR45722">
    <property type="entry name" value="60S RIBOSOMAL PROTEIN L35"/>
    <property type="match status" value="1"/>
</dbReference>
<dbReference type="InterPro" id="IPR036049">
    <property type="entry name" value="Ribosomal_uL29_sf"/>
</dbReference>
<evidence type="ECO:0000256" key="3">
    <source>
        <dbReference type="ARBA" id="ARBA00023274"/>
    </source>
</evidence>
<gene>
    <name evidence="6" type="ORF">QYM36_017037</name>
</gene>
<evidence type="ECO:0000313" key="7">
    <source>
        <dbReference type="Proteomes" id="UP001187531"/>
    </source>
</evidence>
<dbReference type="GO" id="GO:0022625">
    <property type="term" value="C:cytosolic large ribosomal subunit"/>
    <property type="evidence" value="ECO:0007669"/>
    <property type="project" value="InterPro"/>
</dbReference>
<evidence type="ECO:0000256" key="4">
    <source>
        <dbReference type="ARBA" id="ARBA00035204"/>
    </source>
</evidence>
<evidence type="ECO:0000256" key="2">
    <source>
        <dbReference type="ARBA" id="ARBA00022980"/>
    </source>
</evidence>
<evidence type="ECO:0000256" key="1">
    <source>
        <dbReference type="ARBA" id="ARBA00009254"/>
    </source>
</evidence>
<dbReference type="Proteomes" id="UP001187531">
    <property type="component" value="Unassembled WGS sequence"/>
</dbReference>
<name>A0AA88HG99_ARTSF</name>
<dbReference type="Gene3D" id="1.10.287.310">
    <property type="match status" value="1"/>
</dbReference>
<dbReference type="InterPro" id="IPR001854">
    <property type="entry name" value="Ribosomal_uL29"/>
</dbReference>
<keyword evidence="7" id="KW-1185">Reference proteome</keyword>
<dbReference type="EMBL" id="JAVRJZ010000021">
    <property type="protein sequence ID" value="KAK2704853.1"/>
    <property type="molecule type" value="Genomic_DNA"/>
</dbReference>
<dbReference type="CDD" id="cd00427">
    <property type="entry name" value="Ribosomal_L29_HIP"/>
    <property type="match status" value="1"/>
</dbReference>
<accession>A0AA88HG99</accession>
<dbReference type="PANTHER" id="PTHR45722:SF2">
    <property type="entry name" value="LARGE RIBOSOMAL SUBUNIT PROTEIN UL29-RELATED"/>
    <property type="match status" value="1"/>
</dbReference>
<dbReference type="FunFam" id="1.10.287.310:FF:000002">
    <property type="entry name" value="60S ribosomal protein L35"/>
    <property type="match status" value="1"/>
</dbReference>
<dbReference type="EMBL" id="JAVRJZ010000021">
    <property type="protein sequence ID" value="KAK2704851.1"/>
    <property type="molecule type" value="Genomic_DNA"/>
</dbReference>
<protein>
    <recommendedName>
        <fullName evidence="4">Large ribosomal subunit protein uL29</fullName>
    </recommendedName>
    <alternativeName>
        <fullName evidence="5">60S ribosomal protein L35</fullName>
    </alternativeName>
</protein>
<dbReference type="EMBL" id="JAVRJZ010000021">
    <property type="protein sequence ID" value="KAK2704850.1"/>
    <property type="molecule type" value="Genomic_DNA"/>
</dbReference>
<dbReference type="GO" id="GO:0003729">
    <property type="term" value="F:mRNA binding"/>
    <property type="evidence" value="ECO:0007669"/>
    <property type="project" value="TreeGrafter"/>
</dbReference>
<evidence type="ECO:0000313" key="6">
    <source>
        <dbReference type="EMBL" id="KAK2704852.1"/>
    </source>
</evidence>
<dbReference type="AlphaFoldDB" id="A0AA88HG99"/>
<comment type="similarity">
    <text evidence="1">Belongs to the universal ribosomal protein uL29 family.</text>
</comment>
<dbReference type="SUPFAM" id="SSF46561">
    <property type="entry name" value="Ribosomal protein L29 (L29p)"/>
    <property type="match status" value="1"/>
</dbReference>
<dbReference type="GO" id="GO:0000463">
    <property type="term" value="P:maturation of LSU-rRNA from tricistronic rRNA transcript (SSU-rRNA, 5.8S rRNA, LSU-rRNA)"/>
    <property type="evidence" value="ECO:0007669"/>
    <property type="project" value="InterPro"/>
</dbReference>